<name>A0A0C1QML4_9GAMM</name>
<evidence type="ECO:0000313" key="3">
    <source>
        <dbReference type="Proteomes" id="UP000031327"/>
    </source>
</evidence>
<sequence length="175" mass="19683">MNKEDKMKKIFALCVGLSAISLTAQAAPTEWQGFFKGQCELLAPGKGALYSFPMSLEVGSPVNNRADWIVTYGEGVQARPRNYTLVTVDTAKGHYEVDENNGIIIDQYLFDNKFVSLFEFGDTKLNAEYELHSDGSLDVEIISYTADKIREEQVGPYMVSNYGGKRIQKCKLFKW</sequence>
<evidence type="ECO:0000256" key="1">
    <source>
        <dbReference type="SAM" id="SignalP"/>
    </source>
</evidence>
<gene>
    <name evidence="2" type="ORF">JF50_18800</name>
</gene>
<comment type="caution">
    <text evidence="2">The sequence shown here is derived from an EMBL/GenBank/DDBJ whole genome shotgun (WGS) entry which is preliminary data.</text>
</comment>
<accession>A0A0C1QML4</accession>
<feature type="signal peptide" evidence="1">
    <location>
        <begin position="1"/>
        <end position="26"/>
    </location>
</feature>
<organism evidence="2 3">
    <name type="scientific">Pseudoalteromonas luteoviolacea</name>
    <dbReference type="NCBI Taxonomy" id="43657"/>
    <lineage>
        <taxon>Bacteria</taxon>
        <taxon>Pseudomonadati</taxon>
        <taxon>Pseudomonadota</taxon>
        <taxon>Gammaproteobacteria</taxon>
        <taxon>Alteromonadales</taxon>
        <taxon>Pseudoalteromonadaceae</taxon>
        <taxon>Pseudoalteromonas</taxon>
    </lineage>
</organism>
<keyword evidence="1" id="KW-0732">Signal</keyword>
<feature type="chain" id="PRO_5002137324" evidence="1">
    <location>
        <begin position="27"/>
        <end position="175"/>
    </location>
</feature>
<protein>
    <submittedName>
        <fullName evidence="2">Uncharacterized protein</fullName>
    </submittedName>
</protein>
<dbReference type="Proteomes" id="UP000031327">
    <property type="component" value="Unassembled WGS sequence"/>
</dbReference>
<evidence type="ECO:0000313" key="2">
    <source>
        <dbReference type="EMBL" id="KID56302.1"/>
    </source>
</evidence>
<reference evidence="2 3" key="1">
    <citation type="submission" date="2014-12" db="EMBL/GenBank/DDBJ databases">
        <title>Draft Genome Sequence of Pseudoalteromonas luteoviolacea HI1.</title>
        <authorList>
            <person name="Asahina A.Y."/>
            <person name="Hadfield M.G."/>
        </authorList>
    </citation>
    <scope>NUCLEOTIDE SEQUENCE [LARGE SCALE GENOMIC DNA]</scope>
    <source>
        <strain evidence="2 3">HI1</strain>
    </source>
</reference>
<proteinExistence type="predicted"/>
<dbReference type="AlphaFoldDB" id="A0A0C1QML4"/>
<dbReference type="EMBL" id="JWIC01000007">
    <property type="protein sequence ID" value="KID56302.1"/>
    <property type="molecule type" value="Genomic_DNA"/>
</dbReference>